<feature type="coiled-coil region" evidence="1">
    <location>
        <begin position="142"/>
        <end position="169"/>
    </location>
</feature>
<evidence type="ECO:0000256" key="1">
    <source>
        <dbReference type="SAM" id="Coils"/>
    </source>
</evidence>
<feature type="compositionally biased region" description="Basic and acidic residues" evidence="2">
    <location>
        <begin position="25"/>
        <end position="34"/>
    </location>
</feature>
<dbReference type="InterPro" id="IPR012337">
    <property type="entry name" value="RNaseH-like_sf"/>
</dbReference>
<feature type="region of interest" description="Disordered" evidence="2">
    <location>
        <begin position="441"/>
        <end position="460"/>
    </location>
</feature>
<feature type="region of interest" description="Disordered" evidence="2">
    <location>
        <begin position="1"/>
        <end position="137"/>
    </location>
</feature>
<dbReference type="Proteomes" id="UP000595140">
    <property type="component" value="Unassembled WGS sequence"/>
</dbReference>
<dbReference type="InterPro" id="IPR005162">
    <property type="entry name" value="Retrotrans_gag_dom"/>
</dbReference>
<feature type="coiled-coil region" evidence="1">
    <location>
        <begin position="811"/>
        <end position="838"/>
    </location>
</feature>
<dbReference type="AlphaFoldDB" id="A0A484LK04"/>
<keyword evidence="1" id="KW-0175">Coiled coil</keyword>
<dbReference type="CDD" id="cd00303">
    <property type="entry name" value="retropepsin_like"/>
    <property type="match status" value="1"/>
</dbReference>
<sequence length="1165" mass="132326">MDKAGPSRSKRSRSRRSRTQITPDGDVRSVHSRDEDWDVPQAQKKLKGKVIQPEGSRRSAFQRLGHEGRNQNRLTKERLGVETTPLSAFDRLGRGAERPGQTRRTEPPHREEPQHSRAPHEEEAESHPRHMTRTHVEPRDRVGRVEARLEKLQRRVDREEKKKVLLNESPFTDRVHETPFPKKAKLEVPKFTWKEDPEIHVKTLHQSGRMMGLSGDEKCLLFFQTLRGRAAEWFHNLPAGEIDSFDELAEVFQEKFKENCTKRKKFTYLSTAGQREHEDFTKFLTRWKDEVDKVEEIDDKTAMSLLVSGLRSGELYKEFCKRPPQSYQEAYYTAWDYADAEAQVSSKREAEQGHSKGKISLKKEVQLPGRAKAEVMEVKPVKSEKKPTGEKQWTEKYCSFHKTDSHNTAECNSVKGVIKQMIEAGEIDPEYLAQAKQKKNQWVRPEGQPAEQNKKKKAAGKEHLKVIYGGPEGGDSASQRKKWGRELYVGTVALDPRSKQARREPITFTDRDLPANGEDHNDPLVITMDMGGVDVSRVLIDTGSSVNVLYLDAFEKLKLCRTRLEPLKTPLSGFTGDSVEAEGSILLTCELGTGEQVVQKQMRFVVVNIKCVHNAILGRPGINKVRGVISMAHLCMKFYTPGGIGQVRGDQKKMTKAFERVTLVSQEEDRSKLEPGDETEQIVLREAFPERMFKIEYKPRTAIKGQALADFLVELTGLEPEAGPSHTVEPWWDIAVDGASGPKGCGADVVFTTPEGFKIYHALVFNFKLTNNEAEYEALAGGLRLARSLGVKRMKIRSDSSLVVGQVNGEMEVKEDRLARYSDLVRALLRELEEFRLTMIPRSENADADMLSKLTQACPEHVSKLAKIEILAVPSTDRFEVAAIQPGQTSATGIIGVDDDWRYELMEYLETGQKPDDEERARKVVLRAPRFQVIDGHLYKCAIGGPLLRCLTNPEAERVIIAEVHEGVCAAHQMSRTLAQRIILLGYYWPTIVGDCERVTSRRATGETPFVLTYECEARLPVEAEIPTFREAVYQPGQNEVDHLAELNLVEERRTTTAVKMAGYQQSVKRYHDNRVGPRYFQVHDEVLRRRDASKPNERGKLVRNWEGPYRIKAILRPGTYQLETMEGGRVDRKIHLIHQPVIGYIPICPFRFPIGLDAPKKRPV</sequence>
<dbReference type="PANTHER" id="PTHR48475">
    <property type="entry name" value="RIBONUCLEASE H"/>
    <property type="match status" value="1"/>
</dbReference>
<dbReference type="PROSITE" id="PS50879">
    <property type="entry name" value="RNASE_H_1"/>
    <property type="match status" value="1"/>
</dbReference>
<proteinExistence type="predicted"/>
<evidence type="ECO:0000313" key="4">
    <source>
        <dbReference type="EMBL" id="VFQ76637.1"/>
    </source>
</evidence>
<dbReference type="Pfam" id="PF13456">
    <property type="entry name" value="RVT_3"/>
    <property type="match status" value="1"/>
</dbReference>
<dbReference type="Pfam" id="PF03732">
    <property type="entry name" value="Retrotrans_gag"/>
    <property type="match status" value="1"/>
</dbReference>
<evidence type="ECO:0000259" key="3">
    <source>
        <dbReference type="PROSITE" id="PS50879"/>
    </source>
</evidence>
<reference evidence="4 5" key="1">
    <citation type="submission" date="2018-04" db="EMBL/GenBank/DDBJ databases">
        <authorList>
            <person name="Vogel A."/>
        </authorList>
    </citation>
    <scope>NUCLEOTIDE SEQUENCE [LARGE SCALE GENOMIC DNA]</scope>
</reference>
<feature type="compositionally biased region" description="Basic and acidic residues" evidence="2">
    <location>
        <begin position="103"/>
        <end position="137"/>
    </location>
</feature>
<feature type="compositionally biased region" description="Basic and acidic residues" evidence="2">
    <location>
        <begin position="64"/>
        <end position="80"/>
    </location>
</feature>
<dbReference type="GO" id="GO:0003676">
    <property type="term" value="F:nucleic acid binding"/>
    <property type="evidence" value="ECO:0007669"/>
    <property type="project" value="InterPro"/>
</dbReference>
<dbReference type="CDD" id="cd09279">
    <property type="entry name" value="RNase_HI_like"/>
    <property type="match status" value="1"/>
</dbReference>
<protein>
    <recommendedName>
        <fullName evidence="3">RNase H type-1 domain-containing protein</fullName>
    </recommendedName>
</protein>
<gene>
    <name evidence="4" type="ORF">CCAM_LOCUS18413</name>
</gene>
<keyword evidence="5" id="KW-1185">Reference proteome</keyword>
<dbReference type="InterPro" id="IPR021109">
    <property type="entry name" value="Peptidase_aspartic_dom_sf"/>
</dbReference>
<organism evidence="4 5">
    <name type="scientific">Cuscuta campestris</name>
    <dbReference type="NCBI Taxonomy" id="132261"/>
    <lineage>
        <taxon>Eukaryota</taxon>
        <taxon>Viridiplantae</taxon>
        <taxon>Streptophyta</taxon>
        <taxon>Embryophyta</taxon>
        <taxon>Tracheophyta</taxon>
        <taxon>Spermatophyta</taxon>
        <taxon>Magnoliopsida</taxon>
        <taxon>eudicotyledons</taxon>
        <taxon>Gunneridae</taxon>
        <taxon>Pentapetalae</taxon>
        <taxon>asterids</taxon>
        <taxon>lamiids</taxon>
        <taxon>Solanales</taxon>
        <taxon>Convolvulaceae</taxon>
        <taxon>Cuscuteae</taxon>
        <taxon>Cuscuta</taxon>
        <taxon>Cuscuta subgen. Grammica</taxon>
        <taxon>Cuscuta sect. Cleistogrammica</taxon>
    </lineage>
</organism>
<dbReference type="EMBL" id="OOIL02001568">
    <property type="protein sequence ID" value="VFQ76637.1"/>
    <property type="molecule type" value="Genomic_DNA"/>
</dbReference>
<dbReference type="GO" id="GO:0004523">
    <property type="term" value="F:RNA-DNA hybrid ribonuclease activity"/>
    <property type="evidence" value="ECO:0007669"/>
    <property type="project" value="InterPro"/>
</dbReference>
<evidence type="ECO:0000256" key="2">
    <source>
        <dbReference type="SAM" id="MobiDB-lite"/>
    </source>
</evidence>
<dbReference type="InterPro" id="IPR002156">
    <property type="entry name" value="RNaseH_domain"/>
</dbReference>
<dbReference type="InterPro" id="IPR036397">
    <property type="entry name" value="RNaseH_sf"/>
</dbReference>
<dbReference type="Gene3D" id="2.40.70.10">
    <property type="entry name" value="Acid Proteases"/>
    <property type="match status" value="1"/>
</dbReference>
<feature type="domain" description="RNase H type-1" evidence="3">
    <location>
        <begin position="728"/>
        <end position="867"/>
    </location>
</feature>
<dbReference type="SUPFAM" id="SSF53098">
    <property type="entry name" value="Ribonuclease H-like"/>
    <property type="match status" value="1"/>
</dbReference>
<accession>A0A484LK04</accession>
<evidence type="ECO:0000313" key="5">
    <source>
        <dbReference type="Proteomes" id="UP000595140"/>
    </source>
</evidence>
<feature type="compositionally biased region" description="Basic residues" evidence="2">
    <location>
        <begin position="8"/>
        <end position="18"/>
    </location>
</feature>
<dbReference type="Gene3D" id="3.30.420.10">
    <property type="entry name" value="Ribonuclease H-like superfamily/Ribonuclease H"/>
    <property type="match status" value="1"/>
</dbReference>
<dbReference type="PANTHER" id="PTHR48475:SF2">
    <property type="entry name" value="RIBONUCLEASE H"/>
    <property type="match status" value="1"/>
</dbReference>
<dbReference type="Gene3D" id="1.10.340.70">
    <property type="match status" value="1"/>
</dbReference>
<name>A0A484LK04_9ASTE</name>